<keyword evidence="5" id="KW-1185">Reference proteome</keyword>
<dbReference type="GO" id="GO:0016787">
    <property type="term" value="F:hydrolase activity"/>
    <property type="evidence" value="ECO:0007669"/>
    <property type="project" value="UniProtKB-KW"/>
</dbReference>
<feature type="compositionally biased region" description="Basic and acidic residues" evidence="2">
    <location>
        <begin position="541"/>
        <end position="567"/>
    </location>
</feature>
<evidence type="ECO:0000313" key="4">
    <source>
        <dbReference type="EMBL" id="KAF1971008.1"/>
    </source>
</evidence>
<protein>
    <submittedName>
        <fullName evidence="4">Alpha/beta-hydrolase</fullName>
    </submittedName>
</protein>
<reference evidence="4" key="1">
    <citation type="journal article" date="2020" name="Stud. Mycol.">
        <title>101 Dothideomycetes genomes: a test case for predicting lifestyles and emergence of pathogens.</title>
        <authorList>
            <person name="Haridas S."/>
            <person name="Albert R."/>
            <person name="Binder M."/>
            <person name="Bloem J."/>
            <person name="Labutti K."/>
            <person name="Salamov A."/>
            <person name="Andreopoulos B."/>
            <person name="Baker S."/>
            <person name="Barry K."/>
            <person name="Bills G."/>
            <person name="Bluhm B."/>
            <person name="Cannon C."/>
            <person name="Castanera R."/>
            <person name="Culley D."/>
            <person name="Daum C."/>
            <person name="Ezra D."/>
            <person name="Gonzalez J."/>
            <person name="Henrissat B."/>
            <person name="Kuo A."/>
            <person name="Liang C."/>
            <person name="Lipzen A."/>
            <person name="Lutzoni F."/>
            <person name="Magnuson J."/>
            <person name="Mondo S."/>
            <person name="Nolan M."/>
            <person name="Ohm R."/>
            <person name="Pangilinan J."/>
            <person name="Park H.-J."/>
            <person name="Ramirez L."/>
            <person name="Alfaro M."/>
            <person name="Sun H."/>
            <person name="Tritt A."/>
            <person name="Yoshinaga Y."/>
            <person name="Zwiers L.-H."/>
            <person name="Turgeon B."/>
            <person name="Goodwin S."/>
            <person name="Spatafora J."/>
            <person name="Crous P."/>
            <person name="Grigoriev I."/>
        </authorList>
    </citation>
    <scope>NUCLEOTIDE SEQUENCE</scope>
    <source>
        <strain evidence="4">CBS 107.79</strain>
    </source>
</reference>
<dbReference type="InterPro" id="IPR050300">
    <property type="entry name" value="GDXG_lipolytic_enzyme"/>
</dbReference>
<feature type="domain" description="Alpha/beta hydrolase fold-3" evidence="3">
    <location>
        <begin position="112"/>
        <end position="336"/>
    </location>
</feature>
<dbReference type="Pfam" id="PF07859">
    <property type="entry name" value="Abhydrolase_3"/>
    <property type="match status" value="1"/>
</dbReference>
<dbReference type="Proteomes" id="UP000800036">
    <property type="component" value="Unassembled WGS sequence"/>
</dbReference>
<sequence length="567" mass="61901">MADQQQKTISFSNRVGIASTTLNAMLAATARLWTSPFKGQNGANNYYKDVIYAMMRTSLSNLNLEQERYTRVPTTEAYITFCKSNGMTPDSVTLGSGTQAHWLGNKDAKRVLLWFHGGGYVMAGLAGHFQYLVDMKDMLNAQGSDTAVLVLAYGLAPENKYPTQLTQAVECLRYLLHKTDRIPSDISIGGDSAGGNLAIGLLSHLAHPHPEIPALHLPTKLHAALLLSPWCSFNTHTRTYETNAEKDCFDGRTLERWSSAFLGSDSPFAGDFYSEPVTAPAYWWEGTASVIEEVLIWGGGDEIMRDGIEEFAQRFTKGFGKQGGRVNSVITPRAAHMEMILELLLGYKGDSGTGSAKVVQDWARAKLPIQRNSTCEHTTVQLQLYDTTSEDFIACIKYLLHGFQSLCAENPTSKKSPWHVQAWAGSQSNTTGQGMTTDPIAKDACDAINIFGHDGSEKASCDGGIVTCPRAYGQHRCTRGRPSDDGESSVSNPGSDRDEKSDSGSESGSDDDDPDSGRGGHGSANKNPEDGSDEGEDEDDGHSTRKKDEDKRDVNGKKNSQERREQR</sequence>
<name>A0A6A5V295_9PLEO</name>
<accession>A0A6A5V295</accession>
<evidence type="ECO:0000259" key="3">
    <source>
        <dbReference type="Pfam" id="PF07859"/>
    </source>
</evidence>
<evidence type="ECO:0000256" key="1">
    <source>
        <dbReference type="ARBA" id="ARBA00022801"/>
    </source>
</evidence>
<keyword evidence="1 4" id="KW-0378">Hydrolase</keyword>
<dbReference type="OrthoDB" id="2152029at2759"/>
<evidence type="ECO:0000313" key="5">
    <source>
        <dbReference type="Proteomes" id="UP000800036"/>
    </source>
</evidence>
<evidence type="ECO:0000256" key="2">
    <source>
        <dbReference type="SAM" id="MobiDB-lite"/>
    </source>
</evidence>
<dbReference type="InterPro" id="IPR013094">
    <property type="entry name" value="AB_hydrolase_3"/>
</dbReference>
<dbReference type="EMBL" id="ML976696">
    <property type="protein sequence ID" value="KAF1971008.1"/>
    <property type="molecule type" value="Genomic_DNA"/>
</dbReference>
<dbReference type="PANTHER" id="PTHR48081">
    <property type="entry name" value="AB HYDROLASE SUPERFAMILY PROTEIN C4A8.06C"/>
    <property type="match status" value="1"/>
</dbReference>
<feature type="compositionally biased region" description="Acidic residues" evidence="2">
    <location>
        <begin position="530"/>
        <end position="540"/>
    </location>
</feature>
<dbReference type="AlphaFoldDB" id="A0A6A5V295"/>
<dbReference type="SUPFAM" id="SSF53474">
    <property type="entry name" value="alpha/beta-Hydrolases"/>
    <property type="match status" value="1"/>
</dbReference>
<feature type="region of interest" description="Disordered" evidence="2">
    <location>
        <begin position="475"/>
        <end position="567"/>
    </location>
</feature>
<dbReference type="Gene3D" id="3.40.50.1820">
    <property type="entry name" value="alpha/beta hydrolase"/>
    <property type="match status" value="1"/>
</dbReference>
<gene>
    <name evidence="4" type="ORF">BU23DRAFT_600552</name>
</gene>
<dbReference type="InterPro" id="IPR029058">
    <property type="entry name" value="AB_hydrolase_fold"/>
</dbReference>
<organism evidence="4 5">
    <name type="scientific">Bimuria novae-zelandiae CBS 107.79</name>
    <dbReference type="NCBI Taxonomy" id="1447943"/>
    <lineage>
        <taxon>Eukaryota</taxon>
        <taxon>Fungi</taxon>
        <taxon>Dikarya</taxon>
        <taxon>Ascomycota</taxon>
        <taxon>Pezizomycotina</taxon>
        <taxon>Dothideomycetes</taxon>
        <taxon>Pleosporomycetidae</taxon>
        <taxon>Pleosporales</taxon>
        <taxon>Massarineae</taxon>
        <taxon>Didymosphaeriaceae</taxon>
        <taxon>Bimuria</taxon>
    </lineage>
</organism>
<proteinExistence type="predicted"/>
<dbReference type="PANTHER" id="PTHR48081:SF31">
    <property type="entry name" value="STERYL ACETYL HYDROLASE MUG81-RELATED"/>
    <property type="match status" value="1"/>
</dbReference>